<dbReference type="OrthoDB" id="163809at2"/>
<evidence type="ECO:0000256" key="1">
    <source>
        <dbReference type="SAM" id="SignalP"/>
    </source>
</evidence>
<accession>A0A7I9UXP9</accession>
<gene>
    <name evidence="2" type="ORF">nbrc107697_17050</name>
</gene>
<evidence type="ECO:0008006" key="4">
    <source>
        <dbReference type="Google" id="ProtNLM"/>
    </source>
</evidence>
<feature type="chain" id="PRO_5029779408" description="Lipoprotein" evidence="1">
    <location>
        <begin position="22"/>
        <end position="126"/>
    </location>
</feature>
<keyword evidence="1" id="KW-0732">Signal</keyword>
<dbReference type="Proteomes" id="UP000444980">
    <property type="component" value="Unassembled WGS sequence"/>
</dbReference>
<proteinExistence type="predicted"/>
<evidence type="ECO:0000313" key="3">
    <source>
        <dbReference type="Proteomes" id="UP000444980"/>
    </source>
</evidence>
<name>A0A7I9UXP9_9ACTN</name>
<comment type="caution">
    <text evidence="2">The sequence shown here is derived from an EMBL/GenBank/DDBJ whole genome shotgun (WGS) entry which is preliminary data.</text>
</comment>
<dbReference type="EMBL" id="BJOU01000001">
    <property type="protein sequence ID" value="GED97666.1"/>
    <property type="molecule type" value="Genomic_DNA"/>
</dbReference>
<dbReference type="AlphaFoldDB" id="A0A7I9UXP9"/>
<organism evidence="2 3">
    <name type="scientific">Gordonia crocea</name>
    <dbReference type="NCBI Taxonomy" id="589162"/>
    <lineage>
        <taxon>Bacteria</taxon>
        <taxon>Bacillati</taxon>
        <taxon>Actinomycetota</taxon>
        <taxon>Actinomycetes</taxon>
        <taxon>Mycobacteriales</taxon>
        <taxon>Gordoniaceae</taxon>
        <taxon>Gordonia</taxon>
    </lineage>
</organism>
<dbReference type="PROSITE" id="PS51257">
    <property type="entry name" value="PROKAR_LIPOPROTEIN"/>
    <property type="match status" value="1"/>
</dbReference>
<reference evidence="3" key="1">
    <citation type="submission" date="2019-06" db="EMBL/GenBank/DDBJ databases">
        <title>Gordonia isolated from sludge of a wastewater treatment plant.</title>
        <authorList>
            <person name="Tamura T."/>
            <person name="Aoyama K."/>
            <person name="Kang Y."/>
            <person name="Saito S."/>
            <person name="Akiyama N."/>
            <person name="Yazawa K."/>
            <person name="Gonoi T."/>
            <person name="Mikami Y."/>
        </authorList>
    </citation>
    <scope>NUCLEOTIDE SEQUENCE [LARGE SCALE GENOMIC DNA]</scope>
    <source>
        <strain evidence="3">NBRC 107697</strain>
    </source>
</reference>
<dbReference type="RefSeq" id="WP_161926962.1">
    <property type="nucleotide sequence ID" value="NZ_BJOU01000001.1"/>
</dbReference>
<evidence type="ECO:0000313" key="2">
    <source>
        <dbReference type="EMBL" id="GED97666.1"/>
    </source>
</evidence>
<feature type="signal peptide" evidence="1">
    <location>
        <begin position="1"/>
        <end position="21"/>
    </location>
</feature>
<sequence>MLRLVVILAAVPLLVVGCANTAANPVPRAGYAKIGQTVTVGGARVTPLTVVQDSRCPQDVQCVWPGVVTLSARVNRGSNSETREFVLRRPQRVVGGVLEMVDAQPARVSDRTIRPGDYRFGFRFRT</sequence>
<keyword evidence="3" id="KW-1185">Reference proteome</keyword>
<protein>
    <recommendedName>
        <fullName evidence="4">Lipoprotein</fullName>
    </recommendedName>
</protein>